<keyword evidence="2" id="KW-1185">Reference proteome</keyword>
<evidence type="ECO:0008006" key="3">
    <source>
        <dbReference type="Google" id="ProtNLM"/>
    </source>
</evidence>
<dbReference type="SUPFAM" id="SSF53955">
    <property type="entry name" value="Lysozyme-like"/>
    <property type="match status" value="1"/>
</dbReference>
<reference evidence="2" key="1">
    <citation type="journal article" date="2019" name="Int. J. Syst. Evol. Microbiol.">
        <title>The Global Catalogue of Microorganisms (GCM) 10K type strain sequencing project: providing services to taxonomists for standard genome sequencing and annotation.</title>
        <authorList>
            <consortium name="The Broad Institute Genomics Platform"/>
            <consortium name="The Broad Institute Genome Sequencing Center for Infectious Disease"/>
            <person name="Wu L."/>
            <person name="Ma J."/>
        </authorList>
    </citation>
    <scope>NUCLEOTIDE SEQUENCE [LARGE SCALE GENOMIC DNA]</scope>
    <source>
        <strain evidence="2">CCUG 70865</strain>
    </source>
</reference>
<dbReference type="Gene3D" id="1.10.530.10">
    <property type="match status" value="1"/>
</dbReference>
<accession>A0ABW4HC08</accession>
<evidence type="ECO:0000313" key="2">
    <source>
        <dbReference type="Proteomes" id="UP001597138"/>
    </source>
</evidence>
<dbReference type="RefSeq" id="WP_379817021.1">
    <property type="nucleotide sequence ID" value="NZ_JBHUDZ010000007.1"/>
</dbReference>
<gene>
    <name evidence="1" type="ORF">ACFSC2_07070</name>
</gene>
<sequence>MAIEFYDYVSAYDFVPFAELQKSNDFKVISASKTNLISSHIKKEYTAVSDIKIEFKPDAIKKEKTILKFKLQKAHMYASDPDGYLRYKLTTIAGQEFISNHKNVIEHDLGVKKYGDIIEITFSKNLMETVQFIDFYFKDNANVWLDLKGNLPEVWDHCGRVTIGADSQPTACYCNRDFTEEEIKNLITKLRKSDNVHKEIQFDKRGNTLYVDKDGNIISSTDRGKRPDNAVDKYRVEKNAFDKEGTNIFDYKNTEKIQEKDTNIQTFTNVLNKALEKYEINTCIRKIHFLAQSYVESQRFHKSYESNPISTLSGGEHYRGRGLLQLTHDYNYEKFYVDLLKKNPTDKELYDFAPRVAKELHLAIFASGFYWKNIGSFKGNISQFADQDDTLTVSKEINGYKKNNALPNGYEERMNYTNELKKILRYEKCMREK</sequence>
<proteinExistence type="predicted"/>
<organism evidence="1 2">
    <name type="scientific">Flavobacterium artemisiae</name>
    <dbReference type="NCBI Taxonomy" id="2126556"/>
    <lineage>
        <taxon>Bacteria</taxon>
        <taxon>Pseudomonadati</taxon>
        <taxon>Bacteroidota</taxon>
        <taxon>Flavobacteriia</taxon>
        <taxon>Flavobacteriales</taxon>
        <taxon>Flavobacteriaceae</taxon>
        <taxon>Flavobacterium</taxon>
    </lineage>
</organism>
<comment type="caution">
    <text evidence="1">The sequence shown here is derived from an EMBL/GenBank/DDBJ whole genome shotgun (WGS) entry which is preliminary data.</text>
</comment>
<dbReference type="InterPro" id="IPR023346">
    <property type="entry name" value="Lysozyme-like_dom_sf"/>
</dbReference>
<dbReference type="EMBL" id="JBHUDZ010000007">
    <property type="protein sequence ID" value="MFD1602497.1"/>
    <property type="molecule type" value="Genomic_DNA"/>
</dbReference>
<evidence type="ECO:0000313" key="1">
    <source>
        <dbReference type="EMBL" id="MFD1602497.1"/>
    </source>
</evidence>
<name>A0ABW4HC08_9FLAO</name>
<protein>
    <recommendedName>
        <fullName evidence="3">Glycoside hydrolase family 19 catalytic domain-containing protein</fullName>
    </recommendedName>
</protein>
<dbReference type="Proteomes" id="UP001597138">
    <property type="component" value="Unassembled WGS sequence"/>
</dbReference>